<dbReference type="PANTHER" id="PTHR23416:SF78">
    <property type="entry name" value="LIPOPOLYSACCHARIDE BIOSYNTHESIS O-ACETYL TRANSFERASE WBBJ-RELATED"/>
    <property type="match status" value="1"/>
</dbReference>
<evidence type="ECO:0000313" key="1">
    <source>
        <dbReference type="EMBL" id="WMW66235.1"/>
    </source>
</evidence>
<keyword evidence="2" id="KW-1185">Reference proteome</keyword>
<gene>
    <name evidence="1" type="ORF">KPS_000798</name>
</gene>
<evidence type="ECO:0000313" key="2">
    <source>
        <dbReference type="Proteomes" id="UP001180616"/>
    </source>
</evidence>
<reference evidence="1" key="1">
    <citation type="submission" date="2023-09" db="EMBL/GenBank/DDBJ databases">
        <authorList>
            <consortium name="CW5 consortium"/>
            <person name="Lu C.-W."/>
        </authorList>
    </citation>
    <scope>NUCLEOTIDE SEQUENCE</scope>
    <source>
        <strain evidence="1">KPS</strain>
    </source>
</reference>
<accession>A0ABY9R398</accession>
<dbReference type="Proteomes" id="UP001180616">
    <property type="component" value="Chromosome"/>
</dbReference>
<dbReference type="CDD" id="cd04647">
    <property type="entry name" value="LbH_MAT_like"/>
    <property type="match status" value="1"/>
</dbReference>
<organism evidence="1 2">
    <name type="scientific">Nitratidesulfovibrio liaohensis</name>
    <dbReference type="NCBI Taxonomy" id="2604158"/>
    <lineage>
        <taxon>Bacteria</taxon>
        <taxon>Pseudomonadati</taxon>
        <taxon>Thermodesulfobacteriota</taxon>
        <taxon>Desulfovibrionia</taxon>
        <taxon>Desulfovibrionales</taxon>
        <taxon>Desulfovibrionaceae</taxon>
        <taxon>Nitratidesulfovibrio</taxon>
    </lineage>
</organism>
<keyword evidence="1" id="KW-0808">Transferase</keyword>
<dbReference type="Gene3D" id="2.160.10.10">
    <property type="entry name" value="Hexapeptide repeat proteins"/>
    <property type="match status" value="1"/>
</dbReference>
<dbReference type="Pfam" id="PF00132">
    <property type="entry name" value="Hexapep"/>
    <property type="match status" value="2"/>
</dbReference>
<dbReference type="PANTHER" id="PTHR23416">
    <property type="entry name" value="SIALIC ACID SYNTHASE-RELATED"/>
    <property type="match status" value="1"/>
</dbReference>
<keyword evidence="1" id="KW-0012">Acyltransferase</keyword>
<dbReference type="InterPro" id="IPR001451">
    <property type="entry name" value="Hexapep"/>
</dbReference>
<dbReference type="GO" id="GO:0016746">
    <property type="term" value="F:acyltransferase activity"/>
    <property type="evidence" value="ECO:0007669"/>
    <property type="project" value="UniProtKB-KW"/>
</dbReference>
<protein>
    <submittedName>
        <fullName evidence="1">Acyltransferase</fullName>
    </submittedName>
</protein>
<dbReference type="EMBL" id="CP133659">
    <property type="protein sequence ID" value="WMW66235.1"/>
    <property type="molecule type" value="Genomic_DNA"/>
</dbReference>
<proteinExistence type="predicted"/>
<name>A0ABY9R398_9BACT</name>
<dbReference type="InterPro" id="IPR011004">
    <property type="entry name" value="Trimer_LpxA-like_sf"/>
</dbReference>
<dbReference type="SUPFAM" id="SSF51161">
    <property type="entry name" value="Trimeric LpxA-like enzymes"/>
    <property type="match status" value="1"/>
</dbReference>
<dbReference type="RefSeq" id="WP_309542140.1">
    <property type="nucleotide sequence ID" value="NZ_CP133659.1"/>
</dbReference>
<dbReference type="InterPro" id="IPR051159">
    <property type="entry name" value="Hexapeptide_acetyltransf"/>
</dbReference>
<sequence length="194" mass="20724">MLKAFVLVCAVPFYVLHRLEALALGRERSFAGMTQLLALLPGVYGVLLRVAFLRLALHGCTPACVVEFMTTFVTPRTVIGRNVYIGAYCNIGHADIGDDSLLGTHVMVTSGKQTHFFDDPDVPIRLQGGRDECVRIGRDCWIGNGAIVMADVGDGCVVAAGSVVAEALPPYSIAAGIPARVLGRRGERRGREAA</sequence>